<sequence>MSLSREKRNRLILNKPRGCGLQELLESCGLTALPYRNIAKCIRASREGLENVSDVPWSGHPPVSDEDLETVLTLGGEVLELHDS</sequence>
<name>A0A4Y2AD09_ARAVE</name>
<organism evidence="1 2">
    <name type="scientific">Araneus ventricosus</name>
    <name type="common">Orbweaver spider</name>
    <name type="synonym">Epeira ventricosa</name>
    <dbReference type="NCBI Taxonomy" id="182803"/>
    <lineage>
        <taxon>Eukaryota</taxon>
        <taxon>Metazoa</taxon>
        <taxon>Ecdysozoa</taxon>
        <taxon>Arthropoda</taxon>
        <taxon>Chelicerata</taxon>
        <taxon>Arachnida</taxon>
        <taxon>Araneae</taxon>
        <taxon>Araneomorphae</taxon>
        <taxon>Entelegynae</taxon>
        <taxon>Araneoidea</taxon>
        <taxon>Araneidae</taxon>
        <taxon>Araneus</taxon>
    </lineage>
</organism>
<dbReference type="EMBL" id="BGPR01000013">
    <property type="protein sequence ID" value="GBL77741.1"/>
    <property type="molecule type" value="Genomic_DNA"/>
</dbReference>
<dbReference type="Proteomes" id="UP000499080">
    <property type="component" value="Unassembled WGS sequence"/>
</dbReference>
<dbReference type="AlphaFoldDB" id="A0A4Y2AD09"/>
<keyword evidence="2" id="KW-1185">Reference proteome</keyword>
<proteinExistence type="predicted"/>
<gene>
    <name evidence="1" type="ORF">AVEN_152954_1</name>
</gene>
<protein>
    <submittedName>
        <fullName evidence="1">Uncharacterized protein</fullName>
    </submittedName>
</protein>
<reference evidence="1 2" key="1">
    <citation type="journal article" date="2019" name="Sci. Rep.">
        <title>Orb-weaving spider Araneus ventricosus genome elucidates the spidroin gene catalogue.</title>
        <authorList>
            <person name="Kono N."/>
            <person name="Nakamura H."/>
            <person name="Ohtoshi R."/>
            <person name="Moran D.A.P."/>
            <person name="Shinohara A."/>
            <person name="Yoshida Y."/>
            <person name="Fujiwara M."/>
            <person name="Mori M."/>
            <person name="Tomita M."/>
            <person name="Arakawa K."/>
        </authorList>
    </citation>
    <scope>NUCLEOTIDE SEQUENCE [LARGE SCALE GENOMIC DNA]</scope>
</reference>
<evidence type="ECO:0000313" key="1">
    <source>
        <dbReference type="EMBL" id="GBL77741.1"/>
    </source>
</evidence>
<comment type="caution">
    <text evidence="1">The sequence shown here is derived from an EMBL/GenBank/DDBJ whole genome shotgun (WGS) entry which is preliminary data.</text>
</comment>
<accession>A0A4Y2AD09</accession>
<evidence type="ECO:0000313" key="2">
    <source>
        <dbReference type="Proteomes" id="UP000499080"/>
    </source>
</evidence>